<proteinExistence type="inferred from homology"/>
<feature type="domain" description="NAD-dependent epimerase/dehydratase" evidence="2">
    <location>
        <begin position="5"/>
        <end position="151"/>
    </location>
</feature>
<name>A0A383ELJ6_9ZZZZ</name>
<gene>
    <name evidence="3" type="ORF">METZ01_LOCUS510581</name>
</gene>
<organism evidence="3">
    <name type="scientific">marine metagenome</name>
    <dbReference type="NCBI Taxonomy" id="408172"/>
    <lineage>
        <taxon>unclassified sequences</taxon>
        <taxon>metagenomes</taxon>
        <taxon>ecological metagenomes</taxon>
    </lineage>
</organism>
<dbReference type="AlphaFoldDB" id="A0A383ELJ6"/>
<evidence type="ECO:0000313" key="3">
    <source>
        <dbReference type="EMBL" id="SVE57727.1"/>
    </source>
</evidence>
<accession>A0A383ELJ6</accession>
<dbReference type="InterPro" id="IPR001509">
    <property type="entry name" value="Epimerase_deHydtase"/>
</dbReference>
<reference evidence="3" key="1">
    <citation type="submission" date="2018-05" db="EMBL/GenBank/DDBJ databases">
        <authorList>
            <person name="Lanie J.A."/>
            <person name="Ng W.-L."/>
            <person name="Kazmierczak K.M."/>
            <person name="Andrzejewski T.M."/>
            <person name="Davidsen T.M."/>
            <person name="Wayne K.J."/>
            <person name="Tettelin H."/>
            <person name="Glass J.I."/>
            <person name="Rusch D."/>
            <person name="Podicherti R."/>
            <person name="Tsui H.-C.T."/>
            <person name="Winkler M.E."/>
        </authorList>
    </citation>
    <scope>NUCLEOTIDE SEQUENCE</scope>
</reference>
<sequence length="151" mass="17069">MAENILVIGGSGFMGSHTADELSNRGFNVTIFDQTKSPWLQSNQKMISGDIMDTEALSEAMRGVHYVYHYAGIADIEEAQTQPYHTIETNVMGLTKALDVAVECNIRQFIYASTMYVYSNHGSFYRASKQAAEIIIEAYHEKYDFDYSLLR</sequence>
<comment type="similarity">
    <text evidence="1">Belongs to the NAD(P)-dependent epimerase/dehydratase family.</text>
</comment>
<dbReference type="Gene3D" id="3.40.50.720">
    <property type="entry name" value="NAD(P)-binding Rossmann-like Domain"/>
    <property type="match status" value="1"/>
</dbReference>
<dbReference type="Pfam" id="PF01370">
    <property type="entry name" value="Epimerase"/>
    <property type="match status" value="1"/>
</dbReference>
<dbReference type="PANTHER" id="PTHR43000">
    <property type="entry name" value="DTDP-D-GLUCOSE 4,6-DEHYDRATASE-RELATED"/>
    <property type="match status" value="1"/>
</dbReference>
<dbReference type="InterPro" id="IPR036291">
    <property type="entry name" value="NAD(P)-bd_dom_sf"/>
</dbReference>
<dbReference type="CDD" id="cd08946">
    <property type="entry name" value="SDR_e"/>
    <property type="match status" value="1"/>
</dbReference>
<evidence type="ECO:0000256" key="1">
    <source>
        <dbReference type="ARBA" id="ARBA00007637"/>
    </source>
</evidence>
<protein>
    <recommendedName>
        <fullName evidence="2">NAD-dependent epimerase/dehydratase domain-containing protein</fullName>
    </recommendedName>
</protein>
<dbReference type="EMBL" id="UINC01227009">
    <property type="protein sequence ID" value="SVE57727.1"/>
    <property type="molecule type" value="Genomic_DNA"/>
</dbReference>
<dbReference type="SUPFAM" id="SSF51735">
    <property type="entry name" value="NAD(P)-binding Rossmann-fold domains"/>
    <property type="match status" value="1"/>
</dbReference>
<evidence type="ECO:0000259" key="2">
    <source>
        <dbReference type="Pfam" id="PF01370"/>
    </source>
</evidence>
<feature type="non-terminal residue" evidence="3">
    <location>
        <position position="151"/>
    </location>
</feature>